<dbReference type="InterPro" id="IPR004358">
    <property type="entry name" value="Sig_transdc_His_kin-like_C"/>
</dbReference>
<keyword evidence="18" id="KW-1185">Reference proteome</keyword>
<dbReference type="Gene3D" id="3.30.565.10">
    <property type="entry name" value="Histidine kinase-like ATPase, C-terminal domain"/>
    <property type="match status" value="1"/>
</dbReference>
<dbReference type="SMART" id="SM00388">
    <property type="entry name" value="HisKA"/>
    <property type="match status" value="1"/>
</dbReference>
<dbReference type="GO" id="GO:0004673">
    <property type="term" value="F:protein histidine kinase activity"/>
    <property type="evidence" value="ECO:0007669"/>
    <property type="project" value="UniProtKB-EC"/>
</dbReference>
<dbReference type="PROSITE" id="PS50109">
    <property type="entry name" value="HIS_KIN"/>
    <property type="match status" value="1"/>
</dbReference>
<dbReference type="PANTHER" id="PTHR42878">
    <property type="entry name" value="TWO-COMPONENT HISTIDINE KINASE"/>
    <property type="match status" value="1"/>
</dbReference>
<name>A0ABX8ECM9_9ACTN</name>
<evidence type="ECO:0000256" key="5">
    <source>
        <dbReference type="ARBA" id="ARBA00022553"/>
    </source>
</evidence>
<keyword evidence="9" id="KW-0418">Kinase</keyword>
<evidence type="ECO:0000256" key="4">
    <source>
        <dbReference type="ARBA" id="ARBA00022475"/>
    </source>
</evidence>
<evidence type="ECO:0000256" key="10">
    <source>
        <dbReference type="ARBA" id="ARBA00022840"/>
    </source>
</evidence>
<dbReference type="InterPro" id="IPR007895">
    <property type="entry name" value="MASE1"/>
</dbReference>
<feature type="transmembrane region" description="Helical" evidence="15">
    <location>
        <begin position="89"/>
        <end position="109"/>
    </location>
</feature>
<feature type="transmembrane region" description="Helical" evidence="15">
    <location>
        <begin position="65"/>
        <end position="83"/>
    </location>
</feature>
<sequence length="697" mass="71931">MTLAEDPVDGVPRPRVVAHLGWALVLVLLVLVGRLTVVGDESLGLVWPAAGAAFMWLFQQRGRPASAAVLAGIAAAVGVATALTGASTLVLVIAVVVNVGEAALAVLLVRRWCPQLLGAGGQDSVHDPGVVARGVAAVALATGVGAVAASLSLAAAGLAGPGAGFLDWWARHLTGLVVVAAVTHLLWERLLRRRAGLPAPGWTRTSRLEAVALGVVSLASYGTVFLQDSGLPLTFLLMVPAIWVASRFSTLVAVLHSVVLGSVGVALTVTGRGPFGDLATAQAEVLVVQAFLLTVLLTVLAIGSGRDERQRLVAELVVSHQGTARRAELLDAMTDAMDEGLVVLDRAGVILRTNLAARELLEITDTGYRSSSREYAVLRPDGTPMPFEEHPSQRALREGRVAPEDVVLRDVGGGERVLSVTAAPLSSGVPGAAATASLVVYREVTAERQQRARLADFAAVAAHDLRNPLTSVGGWVDLARMQVAKKDGADPVALDRALGRARSAVDRMASLVDDLLAQAHAEGGALVLVATDLGGAGGLVRDVAGELDLAVEVADGPWPEVLVDADLVRQLVANLLGNAHKYVAPGVEPRVCVSSQVAGARLVVRVEDNGIGVPEGQHDQVFERFHRAHAEDGSYPGTGLGLAICRTVVQRHEGSIVCTPAPGGGTAFTFDLPLAATGGAEGPAEGASGVTPGRAGW</sequence>
<evidence type="ECO:0000256" key="15">
    <source>
        <dbReference type="SAM" id="Phobius"/>
    </source>
</evidence>
<feature type="transmembrane region" description="Helical" evidence="15">
    <location>
        <begin position="130"/>
        <end position="156"/>
    </location>
</feature>
<dbReference type="SMART" id="SM00387">
    <property type="entry name" value="HATPase_c"/>
    <property type="match status" value="1"/>
</dbReference>
<dbReference type="Pfam" id="PF08448">
    <property type="entry name" value="PAS_4"/>
    <property type="match status" value="1"/>
</dbReference>
<dbReference type="InterPro" id="IPR003594">
    <property type="entry name" value="HATPase_dom"/>
</dbReference>
<evidence type="ECO:0000313" key="17">
    <source>
        <dbReference type="EMBL" id="QVT78120.1"/>
    </source>
</evidence>
<evidence type="ECO:0000256" key="8">
    <source>
        <dbReference type="ARBA" id="ARBA00022741"/>
    </source>
</evidence>
<evidence type="ECO:0000313" key="18">
    <source>
        <dbReference type="Proteomes" id="UP000679307"/>
    </source>
</evidence>
<feature type="transmembrane region" description="Helical" evidence="15">
    <location>
        <begin position="42"/>
        <end position="58"/>
    </location>
</feature>
<dbReference type="SUPFAM" id="SSF47384">
    <property type="entry name" value="Homodimeric domain of signal transducing histidine kinase"/>
    <property type="match status" value="1"/>
</dbReference>
<accession>A0ABX8ECM9</accession>
<evidence type="ECO:0000256" key="6">
    <source>
        <dbReference type="ARBA" id="ARBA00022679"/>
    </source>
</evidence>
<protein>
    <recommendedName>
        <fullName evidence="14">Sensor-like histidine kinase SenX3</fullName>
        <ecNumber evidence="3">2.7.13.3</ecNumber>
    </recommendedName>
</protein>
<proteinExistence type="predicted"/>
<keyword evidence="13 15" id="KW-0472">Membrane</keyword>
<keyword evidence="6 17" id="KW-0808">Transferase</keyword>
<dbReference type="PANTHER" id="PTHR42878:SF7">
    <property type="entry name" value="SENSOR HISTIDINE KINASE GLRK"/>
    <property type="match status" value="1"/>
</dbReference>
<organism evidence="17 18">
    <name type="scientific">Nocardioides aquaticus</name>
    <dbReference type="NCBI Taxonomy" id="160826"/>
    <lineage>
        <taxon>Bacteria</taxon>
        <taxon>Bacillati</taxon>
        <taxon>Actinomycetota</taxon>
        <taxon>Actinomycetes</taxon>
        <taxon>Propionibacteriales</taxon>
        <taxon>Nocardioidaceae</taxon>
        <taxon>Nocardioides</taxon>
    </lineage>
</organism>
<gene>
    <name evidence="17" type="primary">cph1_1</name>
    <name evidence="17" type="ORF">ENKNEFLB_00493</name>
</gene>
<feature type="transmembrane region" description="Helical" evidence="15">
    <location>
        <begin position="247"/>
        <end position="271"/>
    </location>
</feature>
<feature type="transmembrane region" description="Helical" evidence="15">
    <location>
        <begin position="168"/>
        <end position="187"/>
    </location>
</feature>
<dbReference type="Pfam" id="PF05231">
    <property type="entry name" value="MASE1"/>
    <property type="match status" value="1"/>
</dbReference>
<dbReference type="SUPFAM" id="SSF55785">
    <property type="entry name" value="PYP-like sensor domain (PAS domain)"/>
    <property type="match status" value="1"/>
</dbReference>
<keyword evidence="11 15" id="KW-1133">Transmembrane helix</keyword>
<dbReference type="InterPro" id="IPR013656">
    <property type="entry name" value="PAS_4"/>
</dbReference>
<evidence type="ECO:0000259" key="16">
    <source>
        <dbReference type="PROSITE" id="PS50109"/>
    </source>
</evidence>
<keyword evidence="12" id="KW-0902">Two-component regulatory system</keyword>
<dbReference type="InterPro" id="IPR005467">
    <property type="entry name" value="His_kinase_dom"/>
</dbReference>
<keyword evidence="8" id="KW-0547">Nucleotide-binding</keyword>
<dbReference type="EC" id="2.7.13.3" evidence="3"/>
<feature type="transmembrane region" description="Helical" evidence="15">
    <location>
        <begin position="283"/>
        <end position="303"/>
    </location>
</feature>
<evidence type="ECO:0000256" key="11">
    <source>
        <dbReference type="ARBA" id="ARBA00022989"/>
    </source>
</evidence>
<keyword evidence="4" id="KW-1003">Cell membrane</keyword>
<dbReference type="Pfam" id="PF00512">
    <property type="entry name" value="HisKA"/>
    <property type="match status" value="1"/>
</dbReference>
<dbReference type="InterPro" id="IPR036890">
    <property type="entry name" value="HATPase_C_sf"/>
</dbReference>
<evidence type="ECO:0000256" key="9">
    <source>
        <dbReference type="ARBA" id="ARBA00022777"/>
    </source>
</evidence>
<dbReference type="CDD" id="cd00082">
    <property type="entry name" value="HisKA"/>
    <property type="match status" value="1"/>
</dbReference>
<dbReference type="EMBL" id="CP075371">
    <property type="protein sequence ID" value="QVT78120.1"/>
    <property type="molecule type" value="Genomic_DNA"/>
</dbReference>
<dbReference type="Pfam" id="PF02518">
    <property type="entry name" value="HATPase_c"/>
    <property type="match status" value="1"/>
</dbReference>
<evidence type="ECO:0000256" key="3">
    <source>
        <dbReference type="ARBA" id="ARBA00012438"/>
    </source>
</evidence>
<feature type="transmembrane region" description="Helical" evidence="15">
    <location>
        <begin position="16"/>
        <end position="36"/>
    </location>
</feature>
<evidence type="ECO:0000256" key="12">
    <source>
        <dbReference type="ARBA" id="ARBA00023012"/>
    </source>
</evidence>
<dbReference type="RefSeq" id="WP_214057750.1">
    <property type="nucleotide sequence ID" value="NZ_BAAAHS010000117.1"/>
</dbReference>
<evidence type="ECO:0000256" key="2">
    <source>
        <dbReference type="ARBA" id="ARBA00004651"/>
    </source>
</evidence>
<feature type="domain" description="Histidine kinase" evidence="16">
    <location>
        <begin position="460"/>
        <end position="676"/>
    </location>
</feature>
<evidence type="ECO:0000256" key="1">
    <source>
        <dbReference type="ARBA" id="ARBA00000085"/>
    </source>
</evidence>
<dbReference type="InterPro" id="IPR036097">
    <property type="entry name" value="HisK_dim/P_sf"/>
</dbReference>
<keyword evidence="10" id="KW-0067">ATP-binding</keyword>
<comment type="subcellular location">
    <subcellularLocation>
        <location evidence="2">Cell membrane</location>
        <topology evidence="2">Multi-pass membrane protein</topology>
    </subcellularLocation>
</comment>
<comment type="catalytic activity">
    <reaction evidence="1">
        <text>ATP + protein L-histidine = ADP + protein N-phospho-L-histidine.</text>
        <dbReference type="EC" id="2.7.13.3"/>
    </reaction>
</comment>
<evidence type="ECO:0000256" key="13">
    <source>
        <dbReference type="ARBA" id="ARBA00023136"/>
    </source>
</evidence>
<dbReference type="Gene3D" id="3.30.450.20">
    <property type="entry name" value="PAS domain"/>
    <property type="match status" value="1"/>
</dbReference>
<dbReference type="Proteomes" id="UP000679307">
    <property type="component" value="Chromosome"/>
</dbReference>
<dbReference type="Gene3D" id="1.10.287.130">
    <property type="match status" value="1"/>
</dbReference>
<dbReference type="PRINTS" id="PR00344">
    <property type="entry name" value="BCTRLSENSOR"/>
</dbReference>
<evidence type="ECO:0000256" key="7">
    <source>
        <dbReference type="ARBA" id="ARBA00022692"/>
    </source>
</evidence>
<keyword evidence="7 15" id="KW-0812">Transmembrane</keyword>
<dbReference type="InterPro" id="IPR003661">
    <property type="entry name" value="HisK_dim/P_dom"/>
</dbReference>
<dbReference type="SUPFAM" id="SSF55874">
    <property type="entry name" value="ATPase domain of HSP90 chaperone/DNA topoisomerase II/histidine kinase"/>
    <property type="match status" value="1"/>
</dbReference>
<dbReference type="InterPro" id="IPR050351">
    <property type="entry name" value="BphY/WalK/GraS-like"/>
</dbReference>
<evidence type="ECO:0000256" key="14">
    <source>
        <dbReference type="ARBA" id="ARBA00039401"/>
    </source>
</evidence>
<dbReference type="CDD" id="cd00075">
    <property type="entry name" value="HATPase"/>
    <property type="match status" value="1"/>
</dbReference>
<keyword evidence="5" id="KW-0597">Phosphoprotein</keyword>
<dbReference type="InterPro" id="IPR035965">
    <property type="entry name" value="PAS-like_dom_sf"/>
</dbReference>
<reference evidence="17 18" key="1">
    <citation type="submission" date="2021-05" db="EMBL/GenBank/DDBJ databases">
        <title>Complete genome of Nocardioides aquaticus KCTC 9944T isolated from meromictic and hypersaline Ekho Lake, Antarctica.</title>
        <authorList>
            <person name="Hwang K."/>
            <person name="Kim K.M."/>
            <person name="Choe H."/>
        </authorList>
    </citation>
    <scope>NUCLEOTIDE SEQUENCE [LARGE SCALE GENOMIC DNA]</scope>
    <source>
        <strain evidence="17 18">KCTC 9944</strain>
    </source>
</reference>